<evidence type="ECO:0000313" key="4">
    <source>
        <dbReference type="Proteomes" id="UP000886786"/>
    </source>
</evidence>
<feature type="binding site" evidence="2">
    <location>
        <begin position="7"/>
        <end position="20"/>
    </location>
    <ligand>
        <name>ATP</name>
        <dbReference type="ChEBI" id="CHEBI:30616"/>
    </ligand>
</feature>
<keyword evidence="2" id="KW-0067">ATP-binding</keyword>
<dbReference type="Gene3D" id="3.40.50.620">
    <property type="entry name" value="HUPs"/>
    <property type="match status" value="1"/>
</dbReference>
<keyword evidence="2" id="KW-0547">Nucleotide-binding</keyword>
<name>A0A9D0ZQ02_9FIRM</name>
<evidence type="ECO:0000313" key="3">
    <source>
        <dbReference type="EMBL" id="HIQ90125.1"/>
    </source>
</evidence>
<dbReference type="GO" id="GO:0000049">
    <property type="term" value="F:tRNA binding"/>
    <property type="evidence" value="ECO:0007669"/>
    <property type="project" value="UniProtKB-KW"/>
</dbReference>
<keyword evidence="2" id="KW-0963">Cytoplasm</keyword>
<dbReference type="SUPFAM" id="SSF52374">
    <property type="entry name" value="Nucleotidylyl transferase"/>
    <property type="match status" value="1"/>
</dbReference>
<reference evidence="3" key="1">
    <citation type="submission" date="2020-10" db="EMBL/GenBank/DDBJ databases">
        <authorList>
            <person name="Gilroy R."/>
        </authorList>
    </citation>
    <scope>NUCLEOTIDE SEQUENCE</scope>
    <source>
        <strain evidence="3">CHK147-3167</strain>
    </source>
</reference>
<reference evidence="3" key="2">
    <citation type="journal article" date="2021" name="PeerJ">
        <title>Extensive microbial diversity within the chicken gut microbiome revealed by metagenomics and culture.</title>
        <authorList>
            <person name="Gilroy R."/>
            <person name="Ravi A."/>
            <person name="Getino M."/>
            <person name="Pursley I."/>
            <person name="Horton D.L."/>
            <person name="Alikhan N.F."/>
            <person name="Baker D."/>
            <person name="Gharbi K."/>
            <person name="Hall N."/>
            <person name="Watson M."/>
            <person name="Adriaenssens E.M."/>
            <person name="Foster-Nyarko E."/>
            <person name="Jarju S."/>
            <person name="Secka A."/>
            <person name="Antonio M."/>
            <person name="Oren A."/>
            <person name="Chaudhuri R.R."/>
            <person name="La Ragione R."/>
            <person name="Hildebrand F."/>
            <person name="Pallen M.J."/>
        </authorList>
    </citation>
    <scope>NUCLEOTIDE SEQUENCE</scope>
    <source>
        <strain evidence="3">CHK147-3167</strain>
    </source>
</reference>
<comment type="caution">
    <text evidence="3">The sequence shown here is derived from an EMBL/GenBank/DDBJ whole genome shotgun (WGS) entry which is preliminary data.</text>
</comment>
<gene>
    <name evidence="2" type="primary">tmcAL</name>
    <name evidence="3" type="ORF">IAB27_00635</name>
</gene>
<protein>
    <recommendedName>
        <fullName evidence="2">tRNA(Met) cytidine acetate ligase</fullName>
        <ecNumber evidence="2">6.3.4.-</ecNumber>
    </recommendedName>
</protein>
<sequence length="371" mass="42666">MKAVGIICEYNPMHNGHIYHIQKVRELYPDYVIVLVMSGNFTQRGDASLIDKWKKCEIALNYVDLVVELPFVYATQAADIFTSMGCEILKHLGISAFVFGSESNDIEMLKRMVLIQDSPEYQMRVKNNLALGKNYPTSMSLALEDLGGMAISKSNDLLGLGYVRGFRNTNIEVRTIKRTNDYNDECLAGKITSATSIRKALRNGVSVCDYVPSVTYDNLNNLHFMDDYFDLLKYKIISDDDLSRYLGVDEGIEGRIKKVILEANNLDDLIKMVKSKRYTYVKLNRMFLHILCGFTKSEALETRRLEYIRVLGFNLRGQEYLKSIKDYSNIPILTKYEKGFKALDIEKRVCAIYHIKEDDVLDEYKHKVIIR</sequence>
<dbReference type="Pfam" id="PF05636">
    <property type="entry name" value="HIGH_NTase1"/>
    <property type="match status" value="1"/>
</dbReference>
<keyword evidence="2" id="KW-0820">tRNA-binding</keyword>
<dbReference type="Proteomes" id="UP000886786">
    <property type="component" value="Unassembled WGS sequence"/>
</dbReference>
<dbReference type="EC" id="6.3.4.-" evidence="2"/>
<dbReference type="HAMAP" id="MF_01539">
    <property type="entry name" value="TmcAL"/>
    <property type="match status" value="1"/>
</dbReference>
<keyword evidence="1 2" id="KW-0819">tRNA processing</keyword>
<dbReference type="InterPro" id="IPR008513">
    <property type="entry name" value="tRNA(Met)_cyd_acetate_ligase"/>
</dbReference>
<comment type="similarity">
    <text evidence="2">Belongs to the TmcAL family.</text>
</comment>
<dbReference type="AlphaFoldDB" id="A0A9D0ZQ02"/>
<dbReference type="NCBIfam" id="NF010191">
    <property type="entry name" value="PRK13670.1"/>
    <property type="match status" value="1"/>
</dbReference>
<evidence type="ECO:0000256" key="1">
    <source>
        <dbReference type="ARBA" id="ARBA00022694"/>
    </source>
</evidence>
<comment type="function">
    <text evidence="2">Catalyzes the formation of N(4)-acetylcytidine (ac(4)C) at the wobble position of elongator tRNA(Met), using acetate and ATP as substrates. First activates an acetate ion to form acetyladenylate (Ac-AMP) and then transfers the acetyl group to tRNA to form ac(4)C34.</text>
</comment>
<dbReference type="EMBL" id="DVFV01000017">
    <property type="protein sequence ID" value="HIQ90125.1"/>
    <property type="molecule type" value="Genomic_DNA"/>
</dbReference>
<keyword evidence="2" id="KW-0694">RNA-binding</keyword>
<dbReference type="InterPro" id="IPR014729">
    <property type="entry name" value="Rossmann-like_a/b/a_fold"/>
</dbReference>
<dbReference type="PANTHER" id="PTHR37825">
    <property type="entry name" value="TRNA(MET) CYTIDINE ACETATE LIGASE"/>
    <property type="match status" value="1"/>
</dbReference>
<organism evidence="3 4">
    <name type="scientific">Candidatus Coprosoma intestinipullorum</name>
    <dbReference type="NCBI Taxonomy" id="2840752"/>
    <lineage>
        <taxon>Bacteria</taxon>
        <taxon>Bacillati</taxon>
        <taxon>Bacillota</taxon>
        <taxon>Bacillota incertae sedis</taxon>
        <taxon>Candidatus Coprosoma</taxon>
    </lineage>
</organism>
<dbReference type="PANTHER" id="PTHR37825:SF1">
    <property type="entry name" value="TRNA(MET) CYTIDINE ACETATE LIGASE"/>
    <property type="match status" value="1"/>
</dbReference>
<comment type="subcellular location">
    <subcellularLocation>
        <location evidence="2">Cytoplasm</location>
    </subcellularLocation>
</comment>
<proteinExistence type="inferred from homology"/>
<feature type="binding site" evidence="2">
    <location>
        <position position="155"/>
    </location>
    <ligand>
        <name>ATP</name>
        <dbReference type="ChEBI" id="CHEBI:30616"/>
    </ligand>
</feature>
<dbReference type="GO" id="GO:0005524">
    <property type="term" value="F:ATP binding"/>
    <property type="evidence" value="ECO:0007669"/>
    <property type="project" value="UniProtKB-KW"/>
</dbReference>
<keyword evidence="2" id="KW-0436">Ligase</keyword>
<dbReference type="GO" id="GO:0006400">
    <property type="term" value="P:tRNA modification"/>
    <property type="evidence" value="ECO:0007669"/>
    <property type="project" value="UniProtKB-UniRule"/>
</dbReference>
<accession>A0A9D0ZQ02</accession>
<feature type="binding site" evidence="2">
    <location>
        <position position="100"/>
    </location>
    <ligand>
        <name>ATP</name>
        <dbReference type="ChEBI" id="CHEBI:30616"/>
    </ligand>
</feature>
<dbReference type="GO" id="GO:0005737">
    <property type="term" value="C:cytoplasm"/>
    <property type="evidence" value="ECO:0007669"/>
    <property type="project" value="UniProtKB-SubCell"/>
</dbReference>
<comment type="caution">
    <text evidence="2">Lacks conserved residue(s) required for the propagation of feature annotation.</text>
</comment>
<comment type="catalytic activity">
    <reaction evidence="2">
        <text>cytidine(34) in elongator tRNA(Met) + acetate + ATP = N(4)-acetylcytidine(34) in elongator tRNA(Met) + AMP + diphosphate</text>
        <dbReference type="Rhea" id="RHEA:58144"/>
        <dbReference type="Rhea" id="RHEA-COMP:10693"/>
        <dbReference type="Rhea" id="RHEA-COMP:10694"/>
        <dbReference type="ChEBI" id="CHEBI:30089"/>
        <dbReference type="ChEBI" id="CHEBI:30616"/>
        <dbReference type="ChEBI" id="CHEBI:33019"/>
        <dbReference type="ChEBI" id="CHEBI:74900"/>
        <dbReference type="ChEBI" id="CHEBI:82748"/>
        <dbReference type="ChEBI" id="CHEBI:456215"/>
    </reaction>
</comment>
<dbReference type="GO" id="GO:0016879">
    <property type="term" value="F:ligase activity, forming carbon-nitrogen bonds"/>
    <property type="evidence" value="ECO:0007669"/>
    <property type="project" value="UniProtKB-UniRule"/>
</dbReference>
<feature type="binding site" evidence="2">
    <location>
        <position position="178"/>
    </location>
    <ligand>
        <name>ATP</name>
        <dbReference type="ChEBI" id="CHEBI:30616"/>
    </ligand>
</feature>
<evidence type="ECO:0000256" key="2">
    <source>
        <dbReference type="HAMAP-Rule" id="MF_01539"/>
    </source>
</evidence>